<proteinExistence type="predicted"/>
<comment type="caution">
    <text evidence="2">The sequence shown here is derived from an EMBL/GenBank/DDBJ whole genome shotgun (WGS) entry which is preliminary data.</text>
</comment>
<protein>
    <submittedName>
        <fullName evidence="2">Uncharacterized protein</fullName>
    </submittedName>
</protein>
<gene>
    <name evidence="2" type="ORF">GCM10022409_26700</name>
</gene>
<accession>A0ABP7UB95</accession>
<evidence type="ECO:0000313" key="2">
    <source>
        <dbReference type="EMBL" id="GAA4039633.1"/>
    </source>
</evidence>
<name>A0ABP7UB95_9BACT</name>
<reference evidence="3" key="1">
    <citation type="journal article" date="2019" name="Int. J. Syst. Evol. Microbiol.">
        <title>The Global Catalogue of Microorganisms (GCM) 10K type strain sequencing project: providing services to taxonomists for standard genome sequencing and annotation.</title>
        <authorList>
            <consortium name="The Broad Institute Genomics Platform"/>
            <consortium name="The Broad Institute Genome Sequencing Center for Infectious Disease"/>
            <person name="Wu L."/>
            <person name="Ma J."/>
        </authorList>
    </citation>
    <scope>NUCLEOTIDE SEQUENCE [LARGE SCALE GENOMIC DNA]</scope>
    <source>
        <strain evidence="3">JCM 17225</strain>
    </source>
</reference>
<sequence>MLLSFLRGLPRLLLLTGLLGSGAARAQSAARYRYWEAYPDSLRRVLAGQRADSARLRTLMHLADVAPLVGRDADPTAEETAEAAALSVRSNAPTACWRAETGCSKPKTQLPRSIHWRPPWALSTGWAGPFPCCSRPCACSSTS</sequence>
<dbReference type="EMBL" id="BAABDK010000021">
    <property type="protein sequence ID" value="GAA4039633.1"/>
    <property type="molecule type" value="Genomic_DNA"/>
</dbReference>
<evidence type="ECO:0000256" key="1">
    <source>
        <dbReference type="SAM" id="SignalP"/>
    </source>
</evidence>
<evidence type="ECO:0000313" key="3">
    <source>
        <dbReference type="Proteomes" id="UP001501469"/>
    </source>
</evidence>
<feature type="signal peptide" evidence="1">
    <location>
        <begin position="1"/>
        <end position="26"/>
    </location>
</feature>
<dbReference type="Proteomes" id="UP001501469">
    <property type="component" value="Unassembled WGS sequence"/>
</dbReference>
<keyword evidence="1" id="KW-0732">Signal</keyword>
<keyword evidence="3" id="KW-1185">Reference proteome</keyword>
<organism evidence="2 3">
    <name type="scientific">Hymenobacter glaciei</name>
    <dbReference type="NCBI Taxonomy" id="877209"/>
    <lineage>
        <taxon>Bacteria</taxon>
        <taxon>Pseudomonadati</taxon>
        <taxon>Bacteroidota</taxon>
        <taxon>Cytophagia</taxon>
        <taxon>Cytophagales</taxon>
        <taxon>Hymenobacteraceae</taxon>
        <taxon>Hymenobacter</taxon>
    </lineage>
</organism>
<feature type="chain" id="PRO_5046259089" evidence="1">
    <location>
        <begin position="27"/>
        <end position="143"/>
    </location>
</feature>